<dbReference type="Pfam" id="PF11804">
    <property type="entry name" value="DUF3325"/>
    <property type="match status" value="1"/>
</dbReference>
<evidence type="ECO:0000313" key="2">
    <source>
        <dbReference type="EMBL" id="KOC19785.1"/>
    </source>
</evidence>
<name>A0A0L7MCY9_COMTE</name>
<keyword evidence="1" id="KW-0472">Membrane</keyword>
<accession>A0A0L7MCY9</accession>
<evidence type="ECO:0000256" key="1">
    <source>
        <dbReference type="SAM" id="Phobius"/>
    </source>
</evidence>
<evidence type="ECO:0008006" key="4">
    <source>
        <dbReference type="Google" id="ProtNLM"/>
    </source>
</evidence>
<comment type="caution">
    <text evidence="2">The sequence shown here is derived from an EMBL/GenBank/DDBJ whole genome shotgun (WGS) entry which is preliminary data.</text>
</comment>
<protein>
    <recommendedName>
        <fullName evidence="4">DUF3325 domain-containing protein</fullName>
    </recommendedName>
</protein>
<dbReference type="AlphaFoldDB" id="A0A0L7MCY9"/>
<gene>
    <name evidence="2" type="ORF">GL58_17320</name>
</gene>
<proteinExistence type="predicted"/>
<keyword evidence="1" id="KW-0812">Transmembrane</keyword>
<organism evidence="2 3">
    <name type="scientific">Comamonas testosteroni</name>
    <name type="common">Pseudomonas testosteroni</name>
    <dbReference type="NCBI Taxonomy" id="285"/>
    <lineage>
        <taxon>Bacteria</taxon>
        <taxon>Pseudomonadati</taxon>
        <taxon>Pseudomonadota</taxon>
        <taxon>Betaproteobacteria</taxon>
        <taxon>Burkholderiales</taxon>
        <taxon>Comamonadaceae</taxon>
        <taxon>Comamonas</taxon>
    </lineage>
</organism>
<feature type="transmembrane region" description="Helical" evidence="1">
    <location>
        <begin position="43"/>
        <end position="63"/>
    </location>
</feature>
<reference evidence="3" key="1">
    <citation type="submission" date="2014-06" db="EMBL/GenBank/DDBJ databases">
        <title>Draft genome sequence of C. testosteroni WDL7.</title>
        <authorList>
            <person name="Wu Y."/>
            <person name="Seshan H."/>
            <person name="Arumugam K."/>
        </authorList>
    </citation>
    <scope>NUCLEOTIDE SEQUENCE [LARGE SCALE GENOMIC DNA]</scope>
    <source>
        <strain evidence="3">WDL7</strain>
    </source>
</reference>
<sequence length="104" mass="11280">MREAIFLGAALITSLIGMGWLSLAMDTHWQQVRSEPISPSTTVRLRILGALLLTSSLGFCLAADHASMAMLVWVMGLAASALAIAFTLTWRPTWLKVLTQAIQP</sequence>
<dbReference type="RefSeq" id="WP_053284263.1">
    <property type="nucleotide sequence ID" value="NZ_JNVD01000025.1"/>
</dbReference>
<dbReference type="PATRIC" id="fig|285.49.peg.3584"/>
<dbReference type="EMBL" id="JNVD01000025">
    <property type="protein sequence ID" value="KOC19785.1"/>
    <property type="molecule type" value="Genomic_DNA"/>
</dbReference>
<dbReference type="InterPro" id="IPR021762">
    <property type="entry name" value="DUF3325"/>
</dbReference>
<keyword evidence="1" id="KW-1133">Transmembrane helix</keyword>
<dbReference type="Proteomes" id="UP000037442">
    <property type="component" value="Unassembled WGS sequence"/>
</dbReference>
<evidence type="ECO:0000313" key="3">
    <source>
        <dbReference type="Proteomes" id="UP000037442"/>
    </source>
</evidence>
<feature type="transmembrane region" description="Helical" evidence="1">
    <location>
        <begin position="70"/>
        <end position="90"/>
    </location>
</feature>